<evidence type="ECO:0000259" key="14">
    <source>
        <dbReference type="Pfam" id="PF07731"/>
    </source>
</evidence>
<name>F8NWN9_SERL9</name>
<keyword evidence="11" id="KW-0325">Glycoprotein</keyword>
<dbReference type="FunFam" id="2.60.40.420:FF:000045">
    <property type="entry name" value="Laccase 2"/>
    <property type="match status" value="1"/>
</dbReference>
<evidence type="ECO:0000256" key="3">
    <source>
        <dbReference type="ARBA" id="ARBA00004613"/>
    </source>
</evidence>
<dbReference type="AlphaFoldDB" id="F8NWN9"/>
<dbReference type="GO" id="GO:0005507">
    <property type="term" value="F:copper ion binding"/>
    <property type="evidence" value="ECO:0007669"/>
    <property type="project" value="InterPro"/>
</dbReference>
<evidence type="ECO:0000256" key="12">
    <source>
        <dbReference type="SAM" id="SignalP"/>
    </source>
</evidence>
<dbReference type="Pfam" id="PF07732">
    <property type="entry name" value="Cu-oxidase_3"/>
    <property type="match status" value="1"/>
</dbReference>
<evidence type="ECO:0000256" key="4">
    <source>
        <dbReference type="ARBA" id="ARBA00010609"/>
    </source>
</evidence>
<accession>F8NWN9</accession>
<feature type="domain" description="Plastocyanin-like" evidence="13">
    <location>
        <begin position="176"/>
        <end position="319"/>
    </location>
</feature>
<evidence type="ECO:0000259" key="13">
    <source>
        <dbReference type="Pfam" id="PF00394"/>
    </source>
</evidence>
<dbReference type="PANTHER" id="PTHR11709">
    <property type="entry name" value="MULTI-COPPER OXIDASE"/>
    <property type="match status" value="1"/>
</dbReference>
<dbReference type="InterPro" id="IPR008972">
    <property type="entry name" value="Cupredoxin"/>
</dbReference>
<comment type="similarity">
    <text evidence="4">Belongs to the multicopper oxidase family.</text>
</comment>
<keyword evidence="8" id="KW-0560">Oxidoreductase</keyword>
<protein>
    <recommendedName>
        <fullName evidence="5">laccase</fullName>
        <ecNumber evidence="5">1.10.3.2</ecNumber>
    </recommendedName>
</protein>
<sequence length="535" mass="57342">MLSSAVFALASLSTSYAATIVSHSAPFSQGDTPAVLGAKSNLVIANKVIAPDGFNRSTVLAGGTFPGPIIKATKGASFSINVINQLTDSTMHKTTSVHFHGIYQNGTNYADGVSFVTQCPVAANDTFTHNFNVPNQAGTFWYHSHLSSQTCDGLRGPLIIYDQNDPHAKLYDVDDESTILTLADWYHLPAPVLNTILGVKPNTTLINGRGRYYGGPMTDLSVVNVEQGKRYRFRLISMACDPLYTFSIDGHSLTVIEADGVSTEPLQVDSIDILAGQRYSFVLTANQPIANYWIRSLPNTPRATFAGGLNSAILRYKGAPAAEPATIQAISVAPLVESSLHTLIDPGAPGKPVLGAADINIHLRVDVLNGIFSVNNVSFIPPPIPVLLQILSGARIATEFLPTGSVYVLEPNKVVEVTVEGSEFGPHPIHLHGHDFDVIRSGGSNVTNFVNPVRRDVVSTGLLGESVTFRFVTNNAGPWFLHCHIEWHLEAGFAVVMAEDPSGAQSHIGSASESWEQLCPKYNSLTPPQLGGLIP</sequence>
<comment type="catalytic activity">
    <reaction evidence="1">
        <text>4 hydroquinone + O2 = 4 benzosemiquinone + 2 H2O</text>
        <dbReference type="Rhea" id="RHEA:11276"/>
        <dbReference type="ChEBI" id="CHEBI:15377"/>
        <dbReference type="ChEBI" id="CHEBI:15379"/>
        <dbReference type="ChEBI" id="CHEBI:17594"/>
        <dbReference type="ChEBI" id="CHEBI:17977"/>
        <dbReference type="EC" id="1.10.3.2"/>
    </reaction>
</comment>
<dbReference type="InterPro" id="IPR011706">
    <property type="entry name" value="Cu-oxidase_C"/>
</dbReference>
<evidence type="ECO:0000256" key="2">
    <source>
        <dbReference type="ARBA" id="ARBA00001935"/>
    </source>
</evidence>
<feature type="chain" id="PRO_5003376357" description="laccase" evidence="12">
    <location>
        <begin position="18"/>
        <end position="535"/>
    </location>
</feature>
<dbReference type="GeneID" id="18809850"/>
<feature type="signal peptide" evidence="12">
    <location>
        <begin position="1"/>
        <end position="17"/>
    </location>
</feature>
<dbReference type="CDD" id="cd13856">
    <property type="entry name" value="CuRO_1_Tv-LCC_like"/>
    <property type="match status" value="1"/>
</dbReference>
<evidence type="ECO:0000256" key="5">
    <source>
        <dbReference type="ARBA" id="ARBA00012297"/>
    </source>
</evidence>
<evidence type="ECO:0000256" key="11">
    <source>
        <dbReference type="ARBA" id="ARBA00023180"/>
    </source>
</evidence>
<evidence type="ECO:0000256" key="6">
    <source>
        <dbReference type="ARBA" id="ARBA00022525"/>
    </source>
</evidence>
<dbReference type="EMBL" id="GL945434">
    <property type="protein sequence ID" value="EGO25067.1"/>
    <property type="molecule type" value="Genomic_DNA"/>
</dbReference>
<dbReference type="OrthoDB" id="2121828at2759"/>
<keyword evidence="7" id="KW-0479">Metal-binding</keyword>
<evidence type="ECO:0000313" key="16">
    <source>
        <dbReference type="EMBL" id="EGO25067.1"/>
    </source>
</evidence>
<comment type="cofactor">
    <cofactor evidence="2">
        <name>Cu cation</name>
        <dbReference type="ChEBI" id="CHEBI:23378"/>
    </cofactor>
</comment>
<organism>
    <name type="scientific">Serpula lacrymans var. lacrymans (strain S7.9)</name>
    <name type="common">Dry rot fungus</name>
    <dbReference type="NCBI Taxonomy" id="578457"/>
    <lineage>
        <taxon>Eukaryota</taxon>
        <taxon>Fungi</taxon>
        <taxon>Dikarya</taxon>
        <taxon>Basidiomycota</taxon>
        <taxon>Agaricomycotina</taxon>
        <taxon>Agaricomycetes</taxon>
        <taxon>Agaricomycetidae</taxon>
        <taxon>Boletales</taxon>
        <taxon>Coniophorineae</taxon>
        <taxon>Serpulaceae</taxon>
        <taxon>Serpula</taxon>
    </lineage>
</organism>
<keyword evidence="10" id="KW-1015">Disulfide bond</keyword>
<keyword evidence="6" id="KW-0964">Secreted</keyword>
<dbReference type="SUPFAM" id="SSF49503">
    <property type="entry name" value="Cupredoxins"/>
    <property type="match status" value="3"/>
</dbReference>
<dbReference type="Pfam" id="PF07731">
    <property type="entry name" value="Cu-oxidase_2"/>
    <property type="match status" value="1"/>
</dbReference>
<dbReference type="Gene3D" id="2.60.40.420">
    <property type="entry name" value="Cupredoxins - blue copper proteins"/>
    <property type="match status" value="3"/>
</dbReference>
<dbReference type="InterPro" id="IPR033138">
    <property type="entry name" value="Cu_oxidase_CS"/>
</dbReference>
<dbReference type="Proteomes" id="UP000008064">
    <property type="component" value="Unassembled WGS sequence"/>
</dbReference>
<evidence type="ECO:0000256" key="8">
    <source>
        <dbReference type="ARBA" id="ARBA00023002"/>
    </source>
</evidence>
<dbReference type="PROSITE" id="PS00079">
    <property type="entry name" value="MULTICOPPER_OXIDASE1"/>
    <property type="match status" value="1"/>
</dbReference>
<comment type="subcellular location">
    <subcellularLocation>
        <location evidence="3">Secreted</location>
    </subcellularLocation>
</comment>
<dbReference type="InterPro" id="IPR045087">
    <property type="entry name" value="Cu-oxidase_fam"/>
</dbReference>
<feature type="domain" description="Plastocyanin-like" evidence="15">
    <location>
        <begin position="47"/>
        <end position="164"/>
    </location>
</feature>
<dbReference type="GO" id="GO:0005576">
    <property type="term" value="C:extracellular region"/>
    <property type="evidence" value="ECO:0007669"/>
    <property type="project" value="UniProtKB-SubCell"/>
</dbReference>
<keyword evidence="9" id="KW-0186">Copper</keyword>
<dbReference type="Pfam" id="PF00394">
    <property type="entry name" value="Cu-oxidase"/>
    <property type="match status" value="1"/>
</dbReference>
<dbReference type="HOGENOM" id="CLU_006504_2_1_1"/>
<feature type="domain" description="Plastocyanin-like" evidence="14">
    <location>
        <begin position="380"/>
        <end position="501"/>
    </location>
</feature>
<evidence type="ECO:0000259" key="15">
    <source>
        <dbReference type="Pfam" id="PF07732"/>
    </source>
</evidence>
<dbReference type="EC" id="1.10.3.2" evidence="5"/>
<proteinExistence type="inferred from homology"/>
<evidence type="ECO:0000256" key="10">
    <source>
        <dbReference type="ARBA" id="ARBA00023157"/>
    </source>
</evidence>
<gene>
    <name evidence="16" type="primary">Sllcc1</name>
    <name evidence="16" type="ORF">SERLADRAFT_361477</name>
</gene>
<evidence type="ECO:0000256" key="9">
    <source>
        <dbReference type="ARBA" id="ARBA00023008"/>
    </source>
</evidence>
<dbReference type="RefSeq" id="XP_007319086.1">
    <property type="nucleotide sequence ID" value="XM_007319024.1"/>
</dbReference>
<dbReference type="GO" id="GO:0052716">
    <property type="term" value="F:hydroquinone:oxygen oxidoreductase activity"/>
    <property type="evidence" value="ECO:0007669"/>
    <property type="project" value="UniProtKB-EC"/>
</dbReference>
<keyword evidence="12" id="KW-0732">Signal</keyword>
<dbReference type="PANTHER" id="PTHR11709:SF394">
    <property type="entry name" value="FI03373P-RELATED"/>
    <property type="match status" value="1"/>
</dbReference>
<dbReference type="KEGG" id="sla:SERLADRAFT_361477"/>
<evidence type="ECO:0000256" key="1">
    <source>
        <dbReference type="ARBA" id="ARBA00000349"/>
    </source>
</evidence>
<reference evidence="16" key="1">
    <citation type="submission" date="2011-04" db="EMBL/GenBank/DDBJ databases">
        <title>Evolution of plant cell wall degrading machinery underlies the functional diversity of forest fungi.</title>
        <authorList>
            <consortium name="US DOE Joint Genome Institute (JGI-PGF)"/>
            <person name="Eastwood D.C."/>
            <person name="Floudas D."/>
            <person name="Binder M."/>
            <person name="Majcherczyk A."/>
            <person name="Schneider P."/>
            <person name="Aerts A."/>
            <person name="Asiegbu F.O."/>
            <person name="Baker S.E."/>
            <person name="Barry K."/>
            <person name="Bendiksby M."/>
            <person name="Blumentritt M."/>
            <person name="Coutinho P.M."/>
            <person name="Cullen D."/>
            <person name="Cullen D."/>
            <person name="Gathman A."/>
            <person name="Goodell B."/>
            <person name="Henrissat B."/>
            <person name="Ihrmark K."/>
            <person name="Kauserud H."/>
            <person name="Kohler A."/>
            <person name="LaButti K."/>
            <person name="Lapidus A."/>
            <person name="Lavin J.L."/>
            <person name="Lee Y.-H."/>
            <person name="Lindquist E."/>
            <person name="Lilly W."/>
            <person name="Lucas S."/>
            <person name="Morin E."/>
            <person name="Murat C."/>
            <person name="Oguiza J.A."/>
            <person name="Park J."/>
            <person name="Pisabarro A.G."/>
            <person name="Riley R."/>
            <person name="Rosling A."/>
            <person name="Salamov A."/>
            <person name="Schmidt O."/>
            <person name="Schmutz J."/>
            <person name="Skrede I."/>
            <person name="Stenlid J."/>
            <person name="Wiebenga A."/>
            <person name="Xie X."/>
            <person name="Kues U."/>
            <person name="Hibbett D.S."/>
            <person name="Hoffmeister D."/>
            <person name="Hogberg N."/>
            <person name="Martin F."/>
            <person name="Grigoriev I.V."/>
            <person name="Watkinson S.C."/>
        </authorList>
    </citation>
    <scope>NUCLEOTIDE SEQUENCE</scope>
    <source>
        <strain evidence="16">S7.9</strain>
    </source>
</reference>
<dbReference type="CDD" id="cd13903">
    <property type="entry name" value="CuRO_3_Tv-LCC_like"/>
    <property type="match status" value="1"/>
</dbReference>
<dbReference type="InterPro" id="IPR011707">
    <property type="entry name" value="Cu-oxidase-like_N"/>
</dbReference>
<evidence type="ECO:0000256" key="7">
    <source>
        <dbReference type="ARBA" id="ARBA00022723"/>
    </source>
</evidence>
<dbReference type="InterPro" id="IPR001117">
    <property type="entry name" value="Cu-oxidase_2nd"/>
</dbReference>